<sequence length="1039" mass="114287">MVIQHTSSFNVLWEEPHLLTPPGQNDIQFGFSISHLYTGTQRHLLVGAPKATNISSSGSEGSARPGALYSCILEQDDTGTGTPTPTNCKQLKVNLDDKYKTWIDQDLKDGQRLGYSLASNGRDTLVVCAPRWHIFIDTSSKTEDFPLGICYYTSDLEAELTPFSPPHQVEEKRKSYLNNGACQFGMSVAYIEDHDTYAFGSPGCWAWQGDTWEIGLSDVEDPERQRRVEQLALKDVDLTQNSGSSGFTTITDLYLGFSVASITYSGRSAIVSSMPRTTSTQELKVINSERGKTVGPIIYILEQDGTNAKKLKILDKILPPGDQRNGEVNKFMFFGYSLATLDFNGDGLEDLVVSAPFYNSNKTQYDQGAIFVYTQTFITGDKTQMTGEVGAPLRKGPQPYGRFGTCVAAIGDIDGDDFQDLAVGAPFLEGGGEVFIYMGSSGGLEVTPKQILKASELSLQLPRPVSISTFGSSIAKALPAASGAGYDVAVGAHTSDTVLVFRTKEVVMFTWTLTFSGPIDLTSLSCPSRHDVSMHPCVTATVCFSYHTRNKKQADHEATNLEFSLSLTADIRQSHKRLYFEETGDETQTVTMTVPQAGERTCSSQDVMAKLILEPSEALMKEEPLTILVECEGGQVEDCRSDLILNYQIIREFTLGDVEPLVLSFTIENRGEPAYNTQLQIKTQGDLRMDGMTGVTCDTDKSNTITCHIDTIFSTNDKRNLTLSFQPDLTFFNSLTSHADLFALRATVLTTSALTNPDTAKQNIQCPIRVKGSLDLSGKPSEPPRVAYNASSYYKLPSNTTLEEEVGPVVIHRYKIYNGNKFSIYTTRVFIDWPYRIDGKPLLYLLDYPMFSGMVPDCEYDVGTVDVFDIHKSEASTEAARGIYHNQPDFTTDAVLAAGRGGGKWDAGMEFMRFTCTLGEVREGQEVSVVLQSRLVMATIQQLDRVLPNATSSVYLQVVKMPLGAPPPKSSYVTSVSTDITNQETEAMETTKKKDGEAEEEGVSTGEGEEALVTPISPLMRETEPDDEFQFMRQPSNIP</sequence>
<feature type="domain" description="Integrin alpha third immunoglobulin-like" evidence="17">
    <location>
        <begin position="782"/>
        <end position="851"/>
    </location>
</feature>
<keyword evidence="8 13" id="KW-0401">Integrin</keyword>
<dbReference type="Gene3D" id="2.60.40.1460">
    <property type="entry name" value="Integrin domains. Chain A, domain 2"/>
    <property type="match status" value="1"/>
</dbReference>
<evidence type="ECO:0000256" key="1">
    <source>
        <dbReference type="ARBA" id="ARBA00004479"/>
    </source>
</evidence>
<proteinExistence type="inferred from homology"/>
<dbReference type="PRINTS" id="PR01185">
    <property type="entry name" value="INTEGRINA"/>
</dbReference>
<dbReference type="EMBL" id="JAWQEG010005351">
    <property type="protein sequence ID" value="KAK3858307.1"/>
    <property type="molecule type" value="Genomic_DNA"/>
</dbReference>
<evidence type="ECO:0000313" key="18">
    <source>
        <dbReference type="EMBL" id="KAK3858307.1"/>
    </source>
</evidence>
<protein>
    <recommendedName>
        <fullName evidence="20">Integrin alpha-2 domain-containing protein</fullName>
    </recommendedName>
</protein>
<comment type="similarity">
    <text evidence="2 13">Belongs to the integrin alpha chain family.</text>
</comment>
<dbReference type="GO" id="GO:0008305">
    <property type="term" value="C:integrin complex"/>
    <property type="evidence" value="ECO:0007669"/>
    <property type="project" value="InterPro"/>
</dbReference>
<keyword evidence="4" id="KW-0732">Signal</keyword>
<evidence type="ECO:0000256" key="9">
    <source>
        <dbReference type="ARBA" id="ARBA00023136"/>
    </source>
</evidence>
<evidence type="ECO:0000256" key="2">
    <source>
        <dbReference type="ARBA" id="ARBA00008054"/>
    </source>
</evidence>
<keyword evidence="19" id="KW-1185">Reference proteome</keyword>
<gene>
    <name evidence="18" type="ORF">Pcinc_035499</name>
</gene>
<evidence type="ECO:0000256" key="11">
    <source>
        <dbReference type="ARBA" id="ARBA00023180"/>
    </source>
</evidence>
<reference evidence="18" key="1">
    <citation type="submission" date="2023-10" db="EMBL/GenBank/DDBJ databases">
        <title>Genome assemblies of two species of porcelain crab, Petrolisthes cinctipes and Petrolisthes manimaculis (Anomura: Porcellanidae).</title>
        <authorList>
            <person name="Angst P."/>
        </authorList>
    </citation>
    <scope>NUCLEOTIDE SEQUENCE</scope>
    <source>
        <strain evidence="18">PB745_01</strain>
        <tissue evidence="18">Gill</tissue>
    </source>
</reference>
<evidence type="ECO:0000259" key="16">
    <source>
        <dbReference type="Pfam" id="PF20805"/>
    </source>
</evidence>
<feature type="repeat" description="FG-GAP" evidence="12">
    <location>
        <begin position="321"/>
        <end position="382"/>
    </location>
</feature>
<dbReference type="PROSITE" id="PS51470">
    <property type="entry name" value="FG_GAP"/>
    <property type="match status" value="2"/>
</dbReference>
<dbReference type="Proteomes" id="UP001286313">
    <property type="component" value="Unassembled WGS sequence"/>
</dbReference>
<comment type="caution">
    <text evidence="18">The sequence shown here is derived from an EMBL/GenBank/DDBJ whole genome shotgun (WGS) entry which is preliminary data.</text>
</comment>
<dbReference type="SUPFAM" id="SSF69318">
    <property type="entry name" value="Integrin alpha N-terminal domain"/>
    <property type="match status" value="1"/>
</dbReference>
<evidence type="ECO:0000256" key="10">
    <source>
        <dbReference type="ARBA" id="ARBA00023170"/>
    </source>
</evidence>
<comment type="subcellular location">
    <subcellularLocation>
        <location evidence="1 13">Membrane</location>
        <topology evidence="1 13">Single-pass type I membrane protein</topology>
    </subcellularLocation>
</comment>
<evidence type="ECO:0000256" key="4">
    <source>
        <dbReference type="ARBA" id="ARBA00022729"/>
    </source>
</evidence>
<keyword evidence="10 13" id="KW-0675">Receptor</keyword>
<dbReference type="GO" id="GO:0007229">
    <property type="term" value="P:integrin-mediated signaling pathway"/>
    <property type="evidence" value="ECO:0007669"/>
    <property type="project" value="UniProtKB-KW"/>
</dbReference>
<dbReference type="SMART" id="SM00191">
    <property type="entry name" value="Int_alpha"/>
    <property type="match status" value="4"/>
</dbReference>
<dbReference type="Gene3D" id="2.60.40.1510">
    <property type="entry name" value="ntegrin, alpha v. Chain A, domain 3"/>
    <property type="match status" value="1"/>
</dbReference>
<dbReference type="InterPro" id="IPR000413">
    <property type="entry name" value="Integrin_alpha"/>
</dbReference>
<dbReference type="GO" id="GO:0005178">
    <property type="term" value="F:integrin binding"/>
    <property type="evidence" value="ECO:0007669"/>
    <property type="project" value="TreeGrafter"/>
</dbReference>
<keyword evidence="7" id="KW-1133">Transmembrane helix</keyword>
<dbReference type="GO" id="GO:0048513">
    <property type="term" value="P:animal organ development"/>
    <property type="evidence" value="ECO:0007669"/>
    <property type="project" value="UniProtKB-ARBA"/>
</dbReference>
<organism evidence="18 19">
    <name type="scientific">Petrolisthes cinctipes</name>
    <name type="common">Flat porcelain crab</name>
    <dbReference type="NCBI Taxonomy" id="88211"/>
    <lineage>
        <taxon>Eukaryota</taxon>
        <taxon>Metazoa</taxon>
        <taxon>Ecdysozoa</taxon>
        <taxon>Arthropoda</taxon>
        <taxon>Crustacea</taxon>
        <taxon>Multicrustacea</taxon>
        <taxon>Malacostraca</taxon>
        <taxon>Eumalacostraca</taxon>
        <taxon>Eucarida</taxon>
        <taxon>Decapoda</taxon>
        <taxon>Pleocyemata</taxon>
        <taxon>Anomura</taxon>
        <taxon>Galatheoidea</taxon>
        <taxon>Porcellanidae</taxon>
        <taxon>Petrolisthes</taxon>
    </lineage>
</organism>
<dbReference type="SUPFAM" id="SSF69179">
    <property type="entry name" value="Integrin domains"/>
    <property type="match status" value="3"/>
</dbReference>
<evidence type="ECO:0000256" key="8">
    <source>
        <dbReference type="ARBA" id="ARBA00023037"/>
    </source>
</evidence>
<keyword evidence="5" id="KW-0677">Repeat</keyword>
<dbReference type="InterPro" id="IPR048286">
    <property type="entry name" value="Integrin_alpha_Ig-like_3"/>
</dbReference>
<dbReference type="InterPro" id="IPR028994">
    <property type="entry name" value="Integrin_alpha_N"/>
</dbReference>
<dbReference type="GO" id="GO:0033627">
    <property type="term" value="P:cell adhesion mediated by integrin"/>
    <property type="evidence" value="ECO:0007669"/>
    <property type="project" value="TreeGrafter"/>
</dbReference>
<dbReference type="Pfam" id="PF08441">
    <property type="entry name" value="Integrin_A_Ig_1"/>
    <property type="match status" value="1"/>
</dbReference>
<evidence type="ECO:0000256" key="7">
    <source>
        <dbReference type="ARBA" id="ARBA00022989"/>
    </source>
</evidence>
<keyword evidence="11" id="KW-0325">Glycoprotein</keyword>
<dbReference type="InterPro" id="IPR013519">
    <property type="entry name" value="Int_alpha_beta-p"/>
</dbReference>
<dbReference type="InterPro" id="IPR013649">
    <property type="entry name" value="Integrin_alpha_Ig-like_1"/>
</dbReference>
<evidence type="ECO:0000259" key="15">
    <source>
        <dbReference type="Pfam" id="PF08441"/>
    </source>
</evidence>
<dbReference type="Pfam" id="PF01839">
    <property type="entry name" value="FG-GAP"/>
    <property type="match status" value="2"/>
</dbReference>
<dbReference type="PANTHER" id="PTHR23220">
    <property type="entry name" value="INTEGRIN ALPHA"/>
    <property type="match status" value="1"/>
</dbReference>
<keyword evidence="6 13" id="KW-0130">Cell adhesion</keyword>
<feature type="domain" description="Integrin alpha second immunoglobulin-like" evidence="16">
    <location>
        <begin position="638"/>
        <end position="727"/>
    </location>
</feature>
<evidence type="ECO:0000256" key="12">
    <source>
        <dbReference type="PROSITE-ProRule" id="PRU00803"/>
    </source>
</evidence>
<evidence type="ECO:0008006" key="20">
    <source>
        <dbReference type="Google" id="ProtNLM"/>
    </source>
</evidence>
<name>A0AAE1BWG6_PETCI</name>
<dbReference type="GO" id="GO:0009897">
    <property type="term" value="C:external side of plasma membrane"/>
    <property type="evidence" value="ECO:0007669"/>
    <property type="project" value="TreeGrafter"/>
</dbReference>
<evidence type="ECO:0000259" key="17">
    <source>
        <dbReference type="Pfam" id="PF20806"/>
    </source>
</evidence>
<dbReference type="GO" id="GO:0007160">
    <property type="term" value="P:cell-matrix adhesion"/>
    <property type="evidence" value="ECO:0007669"/>
    <property type="project" value="TreeGrafter"/>
</dbReference>
<feature type="compositionally biased region" description="Acidic residues" evidence="14">
    <location>
        <begin position="997"/>
        <end position="1010"/>
    </location>
</feature>
<feature type="domain" description="Integrin alpha first immunoglubulin-like" evidence="15">
    <location>
        <begin position="506"/>
        <end position="609"/>
    </location>
</feature>
<feature type="region of interest" description="Disordered" evidence="14">
    <location>
        <begin position="985"/>
        <end position="1039"/>
    </location>
</feature>
<evidence type="ECO:0000256" key="6">
    <source>
        <dbReference type="ARBA" id="ARBA00022889"/>
    </source>
</evidence>
<evidence type="ECO:0000256" key="14">
    <source>
        <dbReference type="SAM" id="MobiDB-lite"/>
    </source>
</evidence>
<feature type="repeat" description="FG-GAP" evidence="12">
    <location>
        <begin position="389"/>
        <end position="446"/>
    </location>
</feature>
<evidence type="ECO:0000313" key="19">
    <source>
        <dbReference type="Proteomes" id="UP001286313"/>
    </source>
</evidence>
<dbReference type="GO" id="GO:0007157">
    <property type="term" value="P:heterophilic cell-cell adhesion via plasma membrane cell adhesion molecules"/>
    <property type="evidence" value="ECO:0007669"/>
    <property type="project" value="UniProtKB-ARBA"/>
</dbReference>
<dbReference type="Gene3D" id="2.60.40.1530">
    <property type="entry name" value="ntegrin, alpha v. Chain A, domain 4"/>
    <property type="match status" value="1"/>
</dbReference>
<evidence type="ECO:0000256" key="5">
    <source>
        <dbReference type="ARBA" id="ARBA00022737"/>
    </source>
</evidence>
<dbReference type="InterPro" id="IPR048285">
    <property type="entry name" value="Integrin_alpha_Ig-like_2"/>
</dbReference>
<dbReference type="InterPro" id="IPR032695">
    <property type="entry name" value="Integrin_dom_sf"/>
</dbReference>
<dbReference type="InterPro" id="IPR013517">
    <property type="entry name" value="FG-GAP"/>
</dbReference>
<keyword evidence="9" id="KW-0472">Membrane</keyword>
<dbReference type="Pfam" id="PF20805">
    <property type="entry name" value="Integrin_A_Ig_2"/>
    <property type="match status" value="1"/>
</dbReference>
<accession>A0AAE1BWG6</accession>
<dbReference type="AlphaFoldDB" id="A0AAE1BWG6"/>
<dbReference type="Gene3D" id="2.130.10.130">
    <property type="entry name" value="Integrin alpha, N-terminal"/>
    <property type="match status" value="1"/>
</dbReference>
<evidence type="ECO:0000256" key="3">
    <source>
        <dbReference type="ARBA" id="ARBA00022692"/>
    </source>
</evidence>
<dbReference type="PANTHER" id="PTHR23220:SF133">
    <property type="entry name" value="INTEGRIN ALPHA-PS2"/>
    <property type="match status" value="1"/>
</dbReference>
<keyword evidence="3" id="KW-0812">Transmembrane</keyword>
<dbReference type="Pfam" id="PF20806">
    <property type="entry name" value="Integrin_A_Ig_3"/>
    <property type="match status" value="1"/>
</dbReference>
<evidence type="ECO:0000256" key="13">
    <source>
        <dbReference type="RuleBase" id="RU003762"/>
    </source>
</evidence>